<keyword evidence="4" id="KW-1185">Reference proteome</keyword>
<proteinExistence type="predicted"/>
<feature type="compositionally biased region" description="Acidic residues" evidence="1">
    <location>
        <begin position="411"/>
        <end position="423"/>
    </location>
</feature>
<name>A0AAE0M8V6_9PEZI</name>
<feature type="transmembrane region" description="Helical" evidence="2">
    <location>
        <begin position="347"/>
        <end position="370"/>
    </location>
</feature>
<dbReference type="Proteomes" id="UP001286456">
    <property type="component" value="Unassembled WGS sequence"/>
</dbReference>
<keyword evidence="2" id="KW-1133">Transmembrane helix</keyword>
<comment type="caution">
    <text evidence="3">The sequence shown here is derived from an EMBL/GenBank/DDBJ whole genome shotgun (WGS) entry which is preliminary data.</text>
</comment>
<sequence length="453" mass="46758">MLLPRSASLMSRQVKQAAACKGGPSTPPPGFACPTGQSCIWLAGNTTLLCCPAGSDCSNIAPTSCNVSLYDAQSHPESLVKSTALDAALPPCGADRCCPFGYSCGTGNRSMVCIMNRDQSVLPLDRFSSGVDRVQNLTVLKDSSSSSILSSNVASSEPAQVPASLLVTLDSFTSTAETRLPTSSVVPTTTSRLRLLAVPSPSSKPFSTPQSIASAPEDLSTVTQPLVPSVAPTKPNTSISSTSSSPSTHTTPTRLTDPPFSTPLSTDPIPILSPTPSAPSLFSLELSKPLPSSPPPSSESTQPTAGTGTSPNPLPSSPPPITTITNITSQDASSGGGPTTTMIEARIFVPIIVACVVGVALVSSLLIWCWRRNTRPVPFVICDVPARGGELVEWAEKAELEAGEKAGPLGEGEEEEEEEEEEVSPGGGREEAGPVELPAAPVVRMAGLGRVLC</sequence>
<evidence type="ECO:0000256" key="2">
    <source>
        <dbReference type="SAM" id="Phobius"/>
    </source>
</evidence>
<reference evidence="3" key="1">
    <citation type="journal article" date="2023" name="Mol. Phylogenet. Evol.">
        <title>Genome-scale phylogeny and comparative genomics of the fungal order Sordariales.</title>
        <authorList>
            <person name="Hensen N."/>
            <person name="Bonometti L."/>
            <person name="Westerberg I."/>
            <person name="Brannstrom I.O."/>
            <person name="Guillou S."/>
            <person name="Cros-Aarteil S."/>
            <person name="Calhoun S."/>
            <person name="Haridas S."/>
            <person name="Kuo A."/>
            <person name="Mondo S."/>
            <person name="Pangilinan J."/>
            <person name="Riley R."/>
            <person name="LaButti K."/>
            <person name="Andreopoulos B."/>
            <person name="Lipzen A."/>
            <person name="Chen C."/>
            <person name="Yan M."/>
            <person name="Daum C."/>
            <person name="Ng V."/>
            <person name="Clum A."/>
            <person name="Steindorff A."/>
            <person name="Ohm R.A."/>
            <person name="Martin F."/>
            <person name="Silar P."/>
            <person name="Natvig D.O."/>
            <person name="Lalanne C."/>
            <person name="Gautier V."/>
            <person name="Ament-Velasquez S.L."/>
            <person name="Kruys A."/>
            <person name="Hutchinson M.I."/>
            <person name="Powell A.J."/>
            <person name="Barry K."/>
            <person name="Miller A.N."/>
            <person name="Grigoriev I.V."/>
            <person name="Debuchy R."/>
            <person name="Gladieux P."/>
            <person name="Hiltunen Thoren M."/>
            <person name="Johannesson H."/>
        </authorList>
    </citation>
    <scope>NUCLEOTIDE SEQUENCE</scope>
    <source>
        <strain evidence="3">SMH4131-1</strain>
    </source>
</reference>
<accession>A0AAE0M8V6</accession>
<feature type="compositionally biased region" description="Pro residues" evidence="1">
    <location>
        <begin position="312"/>
        <end position="321"/>
    </location>
</feature>
<dbReference type="EMBL" id="JAUEPO010000004">
    <property type="protein sequence ID" value="KAK3323761.1"/>
    <property type="molecule type" value="Genomic_DNA"/>
</dbReference>
<feature type="compositionally biased region" description="Low complexity" evidence="1">
    <location>
        <begin position="232"/>
        <end position="259"/>
    </location>
</feature>
<keyword evidence="2" id="KW-0472">Membrane</keyword>
<feature type="region of interest" description="Disordered" evidence="1">
    <location>
        <begin position="199"/>
        <end position="338"/>
    </location>
</feature>
<evidence type="ECO:0000313" key="4">
    <source>
        <dbReference type="Proteomes" id="UP001286456"/>
    </source>
</evidence>
<organism evidence="3 4">
    <name type="scientific">Cercophora scortea</name>
    <dbReference type="NCBI Taxonomy" id="314031"/>
    <lineage>
        <taxon>Eukaryota</taxon>
        <taxon>Fungi</taxon>
        <taxon>Dikarya</taxon>
        <taxon>Ascomycota</taxon>
        <taxon>Pezizomycotina</taxon>
        <taxon>Sordariomycetes</taxon>
        <taxon>Sordariomycetidae</taxon>
        <taxon>Sordariales</taxon>
        <taxon>Lasiosphaeriaceae</taxon>
        <taxon>Cercophora</taxon>
    </lineage>
</organism>
<keyword evidence="2" id="KW-0812">Transmembrane</keyword>
<evidence type="ECO:0000313" key="3">
    <source>
        <dbReference type="EMBL" id="KAK3323761.1"/>
    </source>
</evidence>
<gene>
    <name evidence="3" type="ORF">B0T19DRAFT_213285</name>
</gene>
<protein>
    <submittedName>
        <fullName evidence="3">Uncharacterized protein</fullName>
    </submittedName>
</protein>
<reference evidence="3" key="2">
    <citation type="submission" date="2023-06" db="EMBL/GenBank/DDBJ databases">
        <authorList>
            <consortium name="Lawrence Berkeley National Laboratory"/>
            <person name="Haridas S."/>
            <person name="Hensen N."/>
            <person name="Bonometti L."/>
            <person name="Westerberg I."/>
            <person name="Brannstrom I.O."/>
            <person name="Guillou S."/>
            <person name="Cros-Aarteil S."/>
            <person name="Calhoun S."/>
            <person name="Kuo A."/>
            <person name="Mondo S."/>
            <person name="Pangilinan J."/>
            <person name="Riley R."/>
            <person name="Labutti K."/>
            <person name="Andreopoulos B."/>
            <person name="Lipzen A."/>
            <person name="Chen C."/>
            <person name="Yanf M."/>
            <person name="Daum C."/>
            <person name="Ng V."/>
            <person name="Clum A."/>
            <person name="Steindorff A."/>
            <person name="Ohm R."/>
            <person name="Martin F."/>
            <person name="Silar P."/>
            <person name="Natvig D."/>
            <person name="Lalanne C."/>
            <person name="Gautier V."/>
            <person name="Ament-Velasquez S.L."/>
            <person name="Kruys A."/>
            <person name="Hutchinson M.I."/>
            <person name="Powell A.J."/>
            <person name="Barry K."/>
            <person name="Miller A.N."/>
            <person name="Grigoriev I.V."/>
            <person name="Debuchy R."/>
            <person name="Gladieux P."/>
            <person name="Thoren M.H."/>
            <person name="Johannesson H."/>
        </authorList>
    </citation>
    <scope>NUCLEOTIDE SEQUENCE</scope>
    <source>
        <strain evidence="3">SMH4131-1</strain>
    </source>
</reference>
<dbReference type="AlphaFoldDB" id="A0AAE0M8V6"/>
<feature type="compositionally biased region" description="Low complexity" evidence="1">
    <location>
        <begin position="279"/>
        <end position="290"/>
    </location>
</feature>
<evidence type="ECO:0000256" key="1">
    <source>
        <dbReference type="SAM" id="MobiDB-lite"/>
    </source>
</evidence>
<feature type="compositionally biased region" description="Polar residues" evidence="1">
    <location>
        <begin position="200"/>
        <end position="213"/>
    </location>
</feature>
<feature type="region of interest" description="Disordered" evidence="1">
    <location>
        <begin position="401"/>
        <end position="438"/>
    </location>
</feature>